<dbReference type="InterPro" id="IPR036275">
    <property type="entry name" value="YdgH-like_sf"/>
</dbReference>
<gene>
    <name evidence="3" type="ORF">B2J69_19845</name>
</gene>
<dbReference type="RefSeq" id="WP_081141534.1">
    <property type="nucleotide sequence ID" value="NZ_MWUE01000033.1"/>
</dbReference>
<feature type="domain" description="YdgH/BhsA/McbA-like" evidence="2">
    <location>
        <begin position="35"/>
        <end position="93"/>
    </location>
</feature>
<comment type="caution">
    <text evidence="3">The sequence shown here is derived from an EMBL/GenBank/DDBJ whole genome shotgun (WGS) entry which is preliminary data.</text>
</comment>
<dbReference type="Pfam" id="PF07338">
    <property type="entry name" value="YdgH_BhsA-like"/>
    <property type="match status" value="1"/>
</dbReference>
<accession>A0A1V9D9G6</accession>
<dbReference type="SUPFAM" id="SSF159871">
    <property type="entry name" value="YdgH-like"/>
    <property type="match status" value="1"/>
</dbReference>
<evidence type="ECO:0000313" key="3">
    <source>
        <dbReference type="EMBL" id="OQP30503.1"/>
    </source>
</evidence>
<reference evidence="3 4" key="1">
    <citation type="submission" date="2017-02" db="EMBL/GenBank/DDBJ databases">
        <title>Whole genome shotgun sequence of Pantoea agglomerans strain AS1 isolated from a cycad, Zamia floridana in Central Florida, USA.</title>
        <authorList>
            <person name="Lata P."/>
            <person name="Govindarajan S."/>
            <person name="Qi F."/>
            <person name="Li J.-L."/>
            <person name="Maurya S.K."/>
            <person name="Sahoo M.K."/>
        </authorList>
    </citation>
    <scope>NUCLEOTIDE SEQUENCE [LARGE SCALE GENOMIC DNA]</scope>
    <source>
        <strain evidence="3 4">AS1</strain>
    </source>
</reference>
<proteinExistence type="predicted"/>
<keyword evidence="4" id="KW-1185">Reference proteome</keyword>
<evidence type="ECO:0000259" key="2">
    <source>
        <dbReference type="Pfam" id="PF07338"/>
    </source>
</evidence>
<dbReference type="EMBL" id="MWUE01000033">
    <property type="protein sequence ID" value="OQP30503.1"/>
    <property type="molecule type" value="Genomic_DNA"/>
</dbReference>
<organism evidence="3 4">
    <name type="scientific">Pantoea latae</name>
    <dbReference type="NCBI Taxonomy" id="1964541"/>
    <lineage>
        <taxon>Bacteria</taxon>
        <taxon>Pseudomonadati</taxon>
        <taxon>Pseudomonadota</taxon>
        <taxon>Gammaproteobacteria</taxon>
        <taxon>Enterobacterales</taxon>
        <taxon>Erwiniaceae</taxon>
        <taxon>Pantoea</taxon>
    </lineage>
</organism>
<dbReference type="AlphaFoldDB" id="A0A1V9D9G6"/>
<dbReference type="InterPro" id="IPR010854">
    <property type="entry name" value="YdgH/BhsA/McbA-like_dom"/>
</dbReference>
<evidence type="ECO:0000256" key="1">
    <source>
        <dbReference type="ARBA" id="ARBA00022729"/>
    </source>
</evidence>
<evidence type="ECO:0000313" key="4">
    <source>
        <dbReference type="Proteomes" id="UP000192769"/>
    </source>
</evidence>
<sequence>MKELVQDVLSIFSPQSVNPVLIRAGLSQREIASIQPFGTTSVSWATSMEELNAACAQKAREAGAVGYHITDVESHKPGSDGQPLLAAKATLYNIPDESGNDQLTAGFIL</sequence>
<protein>
    <recommendedName>
        <fullName evidence="2">YdgH/BhsA/McbA-like domain-containing protein</fullName>
    </recommendedName>
</protein>
<name>A0A1V9D9G6_9GAMM</name>
<dbReference type="Gene3D" id="3.30.1660.10">
    <property type="entry name" value="Flavin-binding protein dodecin"/>
    <property type="match status" value="1"/>
</dbReference>
<dbReference type="InterPro" id="IPR025543">
    <property type="entry name" value="Dodecin-like"/>
</dbReference>
<dbReference type="Proteomes" id="UP000192769">
    <property type="component" value="Unassembled WGS sequence"/>
</dbReference>
<keyword evidence="1" id="KW-0732">Signal</keyword>
<dbReference type="OrthoDB" id="6504884at2"/>